<name>A0A0D3J530_EMIH1</name>
<keyword evidence="1" id="KW-0378">Hydrolase</keyword>
<dbReference type="Pfam" id="PF02089">
    <property type="entry name" value="Palm_thioest"/>
    <property type="match status" value="1"/>
</dbReference>
<evidence type="ECO:0000313" key="3">
    <source>
        <dbReference type="EnsemblProtists" id="EOD18615"/>
    </source>
</evidence>
<evidence type="ECO:0000313" key="4">
    <source>
        <dbReference type="Proteomes" id="UP000013827"/>
    </source>
</evidence>
<dbReference type="EnsemblProtists" id="EOD18615">
    <property type="protein sequence ID" value="EOD18615"/>
    <property type="gene ID" value="EMIHUDRAFT_118363"/>
</dbReference>
<accession>A0A0D3J530</accession>
<evidence type="ECO:0000256" key="2">
    <source>
        <dbReference type="SAM" id="MobiDB-lite"/>
    </source>
</evidence>
<dbReference type="RefSeq" id="XP_005771044.1">
    <property type="nucleotide sequence ID" value="XM_005770987.1"/>
</dbReference>
<dbReference type="GeneID" id="17264160"/>
<dbReference type="eggNOG" id="KOG2541">
    <property type="taxonomic scope" value="Eukaryota"/>
</dbReference>
<dbReference type="GO" id="GO:0016790">
    <property type="term" value="F:thiolester hydrolase activity"/>
    <property type="evidence" value="ECO:0007669"/>
    <property type="project" value="TreeGrafter"/>
</dbReference>
<reference evidence="3" key="2">
    <citation type="submission" date="2024-10" db="UniProtKB">
        <authorList>
            <consortium name="EnsemblProtists"/>
        </authorList>
    </citation>
    <scope>IDENTIFICATION</scope>
</reference>
<feature type="region of interest" description="Disordered" evidence="2">
    <location>
        <begin position="52"/>
        <end position="73"/>
    </location>
</feature>
<dbReference type="InterPro" id="IPR029058">
    <property type="entry name" value="AB_hydrolase_fold"/>
</dbReference>
<dbReference type="PANTHER" id="PTHR11247">
    <property type="entry name" value="PALMITOYL-PROTEIN THIOESTERASE/DOLICHYLDIPHOSPHATASE 1"/>
    <property type="match status" value="1"/>
</dbReference>
<protein>
    <recommendedName>
        <fullName evidence="5">Palmitoyl-protein thioesterase 1</fullName>
    </recommendedName>
</protein>
<dbReference type="HOGENOM" id="CLU_050129_0_0_1"/>
<proteinExistence type="predicted"/>
<evidence type="ECO:0008006" key="5">
    <source>
        <dbReference type="Google" id="ProtNLM"/>
    </source>
</evidence>
<sequence length="271" mass="29210">MGDASSNEGMRSLCGSVEEEYPGTHVLCASTADGAASMKMRLDDQIAAFAAEASPAPQRRDRPSPHPGVAGSHGFNAVGLSQGGLVLRGYLERGSGPPIGRLVTVSTPHAGIGACPEGAVWALLCLVFKLDPYGSPTVFSDYWKDVSGGREAYLSRSRWLADANNERDSGASTSAAMARRRAAMQRLEAYVLVHALNDTRVVPRESSTHAFWAWGGKGGPVVPMRQSAEYRNDSLGLRSLDEAGRLHTLPFLGDHLDFEPAFWRERVLSWL</sequence>
<dbReference type="Proteomes" id="UP000013827">
    <property type="component" value="Unassembled WGS sequence"/>
</dbReference>
<evidence type="ECO:0000256" key="1">
    <source>
        <dbReference type="ARBA" id="ARBA00022801"/>
    </source>
</evidence>
<dbReference type="Gene3D" id="3.40.50.1820">
    <property type="entry name" value="alpha/beta hydrolase"/>
    <property type="match status" value="1"/>
</dbReference>
<dbReference type="SUPFAM" id="SSF53474">
    <property type="entry name" value="alpha/beta-Hydrolases"/>
    <property type="match status" value="1"/>
</dbReference>
<dbReference type="PaxDb" id="2903-EOD18615"/>
<organism evidence="3 4">
    <name type="scientific">Emiliania huxleyi (strain CCMP1516)</name>
    <dbReference type="NCBI Taxonomy" id="280463"/>
    <lineage>
        <taxon>Eukaryota</taxon>
        <taxon>Haptista</taxon>
        <taxon>Haptophyta</taxon>
        <taxon>Prymnesiophyceae</taxon>
        <taxon>Isochrysidales</taxon>
        <taxon>Noelaerhabdaceae</taxon>
        <taxon>Emiliania</taxon>
    </lineage>
</organism>
<dbReference type="GO" id="GO:0005764">
    <property type="term" value="C:lysosome"/>
    <property type="evidence" value="ECO:0007669"/>
    <property type="project" value="TreeGrafter"/>
</dbReference>
<keyword evidence="4" id="KW-1185">Reference proteome</keyword>
<dbReference type="STRING" id="2903.R1DVU2"/>
<dbReference type="KEGG" id="ehx:EMIHUDRAFT_118363"/>
<reference evidence="4" key="1">
    <citation type="journal article" date="2013" name="Nature">
        <title>Pan genome of the phytoplankton Emiliania underpins its global distribution.</title>
        <authorList>
            <person name="Read B.A."/>
            <person name="Kegel J."/>
            <person name="Klute M.J."/>
            <person name="Kuo A."/>
            <person name="Lefebvre S.C."/>
            <person name="Maumus F."/>
            <person name="Mayer C."/>
            <person name="Miller J."/>
            <person name="Monier A."/>
            <person name="Salamov A."/>
            <person name="Young J."/>
            <person name="Aguilar M."/>
            <person name="Claverie J.M."/>
            <person name="Frickenhaus S."/>
            <person name="Gonzalez K."/>
            <person name="Herman E.K."/>
            <person name="Lin Y.C."/>
            <person name="Napier J."/>
            <person name="Ogata H."/>
            <person name="Sarno A.F."/>
            <person name="Shmutz J."/>
            <person name="Schroeder D."/>
            <person name="de Vargas C."/>
            <person name="Verret F."/>
            <person name="von Dassow P."/>
            <person name="Valentin K."/>
            <person name="Van de Peer Y."/>
            <person name="Wheeler G."/>
            <person name="Dacks J.B."/>
            <person name="Delwiche C.F."/>
            <person name="Dyhrman S.T."/>
            <person name="Glockner G."/>
            <person name="John U."/>
            <person name="Richards T."/>
            <person name="Worden A.Z."/>
            <person name="Zhang X."/>
            <person name="Grigoriev I.V."/>
            <person name="Allen A.E."/>
            <person name="Bidle K."/>
            <person name="Borodovsky M."/>
            <person name="Bowler C."/>
            <person name="Brownlee C."/>
            <person name="Cock J.M."/>
            <person name="Elias M."/>
            <person name="Gladyshev V.N."/>
            <person name="Groth M."/>
            <person name="Guda C."/>
            <person name="Hadaegh A."/>
            <person name="Iglesias-Rodriguez M.D."/>
            <person name="Jenkins J."/>
            <person name="Jones B.M."/>
            <person name="Lawson T."/>
            <person name="Leese F."/>
            <person name="Lindquist E."/>
            <person name="Lobanov A."/>
            <person name="Lomsadze A."/>
            <person name="Malik S.B."/>
            <person name="Marsh M.E."/>
            <person name="Mackinder L."/>
            <person name="Mock T."/>
            <person name="Mueller-Roeber B."/>
            <person name="Pagarete A."/>
            <person name="Parker M."/>
            <person name="Probert I."/>
            <person name="Quesneville H."/>
            <person name="Raines C."/>
            <person name="Rensing S.A."/>
            <person name="Riano-Pachon D.M."/>
            <person name="Richier S."/>
            <person name="Rokitta S."/>
            <person name="Shiraiwa Y."/>
            <person name="Soanes D.M."/>
            <person name="van der Giezen M."/>
            <person name="Wahlund T.M."/>
            <person name="Williams B."/>
            <person name="Wilson W."/>
            <person name="Wolfe G."/>
            <person name="Wurch L.L."/>
        </authorList>
    </citation>
    <scope>NUCLEOTIDE SEQUENCE</scope>
</reference>
<dbReference type="PANTHER" id="PTHR11247:SF8">
    <property type="entry name" value="PALMITOYL-PROTEIN THIOESTERASE 1"/>
    <property type="match status" value="1"/>
</dbReference>
<dbReference type="AlphaFoldDB" id="A0A0D3J530"/>